<evidence type="ECO:0000256" key="3">
    <source>
        <dbReference type="ARBA" id="ARBA00022989"/>
    </source>
</evidence>
<feature type="transmembrane region" description="Helical" evidence="5">
    <location>
        <begin position="12"/>
        <end position="35"/>
    </location>
</feature>
<keyword evidence="1" id="KW-1003">Cell membrane</keyword>
<organism evidence="6">
    <name type="scientific">Klebsiella quasipneumoniae</name>
    <dbReference type="NCBI Taxonomy" id="1463165"/>
    <lineage>
        <taxon>Bacteria</taxon>
        <taxon>Pseudomonadati</taxon>
        <taxon>Pseudomonadota</taxon>
        <taxon>Gammaproteobacteria</taxon>
        <taxon>Enterobacterales</taxon>
        <taxon>Enterobacteriaceae</taxon>
        <taxon>Klebsiella/Raoultella group</taxon>
        <taxon>Klebsiella</taxon>
        <taxon>Klebsiella pneumoniae complex</taxon>
    </lineage>
</organism>
<proteinExistence type="predicted"/>
<evidence type="ECO:0000256" key="2">
    <source>
        <dbReference type="ARBA" id="ARBA00022692"/>
    </source>
</evidence>
<gene>
    <name evidence="6" type="ORF">ETE84_19310</name>
</gene>
<accession>A0A483KAH1</accession>
<dbReference type="AlphaFoldDB" id="A0A483KAH1"/>
<keyword evidence="4 5" id="KW-0472">Membrane</keyword>
<dbReference type="Pfam" id="PF07869">
    <property type="entry name" value="DUF1656"/>
    <property type="match status" value="1"/>
</dbReference>
<dbReference type="InterPro" id="IPR012451">
    <property type="entry name" value="DUF1656"/>
</dbReference>
<keyword evidence="2 5" id="KW-0812">Transmembrane</keyword>
<evidence type="ECO:0000256" key="5">
    <source>
        <dbReference type="SAM" id="Phobius"/>
    </source>
</evidence>
<sequence length="71" mass="8098">MINDFNIEGVFVPGLLLISLVALTCTLLLVQLFSLSKGYRRLPFRPMIDFSIFIITFYLLLQGLTELGFLK</sequence>
<evidence type="ECO:0000256" key="4">
    <source>
        <dbReference type="ARBA" id="ARBA00023136"/>
    </source>
</evidence>
<dbReference type="EMBL" id="SDCO01000012">
    <property type="protein sequence ID" value="TCX59767.1"/>
    <property type="molecule type" value="Genomic_DNA"/>
</dbReference>
<evidence type="ECO:0000256" key="1">
    <source>
        <dbReference type="ARBA" id="ARBA00022475"/>
    </source>
</evidence>
<name>A0A483KAH1_9ENTR</name>
<comment type="caution">
    <text evidence="6">The sequence shown here is derived from an EMBL/GenBank/DDBJ whole genome shotgun (WGS) entry which is preliminary data.</text>
</comment>
<feature type="transmembrane region" description="Helical" evidence="5">
    <location>
        <begin position="47"/>
        <end position="65"/>
    </location>
</feature>
<evidence type="ECO:0000313" key="6">
    <source>
        <dbReference type="EMBL" id="TCX59767.1"/>
    </source>
</evidence>
<reference evidence="6" key="1">
    <citation type="submission" date="2019-01" db="EMBL/GenBank/DDBJ databases">
        <authorList>
            <person name="Lista F."/>
            <person name="Anselmo A."/>
        </authorList>
    </citation>
    <scope>NUCLEOTIDE SEQUENCE</scope>
    <source>
        <strain evidence="6">8S</strain>
    </source>
</reference>
<protein>
    <submittedName>
        <fullName evidence="6">DUF1656 domain-containing protein</fullName>
    </submittedName>
</protein>
<keyword evidence="3 5" id="KW-1133">Transmembrane helix</keyword>